<accession>A0A1V9EBY1</accession>
<organism evidence="1 2">
    <name type="scientific">Niastella yeongjuensis</name>
    <dbReference type="NCBI Taxonomy" id="354355"/>
    <lineage>
        <taxon>Bacteria</taxon>
        <taxon>Pseudomonadati</taxon>
        <taxon>Bacteroidota</taxon>
        <taxon>Chitinophagia</taxon>
        <taxon>Chitinophagales</taxon>
        <taxon>Chitinophagaceae</taxon>
        <taxon>Niastella</taxon>
    </lineage>
</organism>
<protein>
    <submittedName>
        <fullName evidence="1">Uncharacterized protein</fullName>
    </submittedName>
</protein>
<dbReference type="EMBL" id="LVXG01000041">
    <property type="protein sequence ID" value="OQP43616.1"/>
    <property type="molecule type" value="Genomic_DNA"/>
</dbReference>
<dbReference type="STRING" id="354355.SAMN05660816_05076"/>
<evidence type="ECO:0000313" key="2">
    <source>
        <dbReference type="Proteomes" id="UP000192610"/>
    </source>
</evidence>
<dbReference type="AlphaFoldDB" id="A0A1V9EBY1"/>
<gene>
    <name evidence="1" type="ORF">A4H97_33870</name>
</gene>
<sequence length="246" mass="28316">MGVFKNLKRKSVNDNGFRLVVIHKQFLINRSKMNKIKGLFILSIVSCNLSKEGKIYQDFSNKYHVEIKKNDNGVTIDSTYTLFDFNEPSKVNQYGFMKDGFRNGLWSYNMSSTGQVLKWGHYKDSVLNFETNLISEIDSIKNVGVFTKILYRMPDDTIIVSIGVNTPFKDSLAHNNFQTLQKAEFSKMGVAPVYFQTKKVTNGDNEIYYSDVKINIPTTKQIKFITDAYCFLDEDLFVEITLSHIN</sequence>
<dbReference type="Proteomes" id="UP000192610">
    <property type="component" value="Unassembled WGS sequence"/>
</dbReference>
<name>A0A1V9EBY1_9BACT</name>
<comment type="caution">
    <text evidence="1">The sequence shown here is derived from an EMBL/GenBank/DDBJ whole genome shotgun (WGS) entry which is preliminary data.</text>
</comment>
<proteinExistence type="predicted"/>
<evidence type="ECO:0000313" key="1">
    <source>
        <dbReference type="EMBL" id="OQP43616.1"/>
    </source>
</evidence>
<keyword evidence="2" id="KW-1185">Reference proteome</keyword>
<reference evidence="2" key="1">
    <citation type="submission" date="2016-04" db="EMBL/GenBank/DDBJ databases">
        <authorList>
            <person name="Chen L."/>
            <person name="Zhuang W."/>
            <person name="Wang G."/>
        </authorList>
    </citation>
    <scope>NUCLEOTIDE SEQUENCE [LARGE SCALE GENOMIC DNA]</scope>
    <source>
        <strain evidence="2">17621</strain>
    </source>
</reference>